<name>A0A2P2PV71_RHIMU</name>
<reference evidence="1" key="1">
    <citation type="submission" date="2018-02" db="EMBL/GenBank/DDBJ databases">
        <title>Rhizophora mucronata_Transcriptome.</title>
        <authorList>
            <person name="Meera S.P."/>
            <person name="Sreeshan A."/>
            <person name="Augustine A."/>
        </authorList>
    </citation>
    <scope>NUCLEOTIDE SEQUENCE</scope>
    <source>
        <tissue evidence="1">Leaf</tissue>
    </source>
</reference>
<dbReference type="AlphaFoldDB" id="A0A2P2PV71"/>
<protein>
    <submittedName>
        <fullName evidence="1">Uncharacterized protein</fullName>
    </submittedName>
</protein>
<dbReference type="EMBL" id="GGEC01078163">
    <property type="protein sequence ID" value="MBX58647.1"/>
    <property type="molecule type" value="Transcribed_RNA"/>
</dbReference>
<accession>A0A2P2PV71</accession>
<proteinExistence type="predicted"/>
<evidence type="ECO:0000313" key="1">
    <source>
        <dbReference type="EMBL" id="MBX58647.1"/>
    </source>
</evidence>
<organism evidence="1">
    <name type="scientific">Rhizophora mucronata</name>
    <name type="common">Asiatic mangrove</name>
    <dbReference type="NCBI Taxonomy" id="61149"/>
    <lineage>
        <taxon>Eukaryota</taxon>
        <taxon>Viridiplantae</taxon>
        <taxon>Streptophyta</taxon>
        <taxon>Embryophyta</taxon>
        <taxon>Tracheophyta</taxon>
        <taxon>Spermatophyta</taxon>
        <taxon>Magnoliopsida</taxon>
        <taxon>eudicotyledons</taxon>
        <taxon>Gunneridae</taxon>
        <taxon>Pentapetalae</taxon>
        <taxon>rosids</taxon>
        <taxon>fabids</taxon>
        <taxon>Malpighiales</taxon>
        <taxon>Rhizophoraceae</taxon>
        <taxon>Rhizophora</taxon>
    </lineage>
</organism>
<sequence>MRTWMETSWERRIYLKKSLPLDIARIKKLQQMWQKP</sequence>